<dbReference type="Proteomes" id="UP000604475">
    <property type="component" value="Unassembled WGS sequence"/>
</dbReference>
<accession>A0A937RPQ3</accession>
<feature type="region of interest" description="Disordered" evidence="1">
    <location>
        <begin position="1"/>
        <end position="34"/>
    </location>
</feature>
<evidence type="ECO:0000259" key="2">
    <source>
        <dbReference type="SMART" id="SM00471"/>
    </source>
</evidence>
<sequence>MARPEPGVTRPDAGGQAAPPRAHPPAGAAGPGLEETEAFAAEMHAGQLDKGGEAYIGHPLRVRAIARRTAPAAGVDLVHAQLAALLHDVVEDTEVTLADLAARGYPPAVVATVDALSKRPGEQTADYLARVAVDPVAVVVKRADMADNGDPVRLARLPAEQAERLATRYAGRRVLLDELAAAAAARARQDGPRST</sequence>
<feature type="compositionally biased region" description="Low complexity" evidence="1">
    <location>
        <begin position="13"/>
        <end position="32"/>
    </location>
</feature>
<dbReference type="Pfam" id="PF01966">
    <property type="entry name" value="HD"/>
    <property type="match status" value="1"/>
</dbReference>
<dbReference type="AlphaFoldDB" id="A0A937RPQ3"/>
<evidence type="ECO:0000313" key="3">
    <source>
        <dbReference type="EMBL" id="MBL7630383.1"/>
    </source>
</evidence>
<feature type="domain" description="HD/PDEase" evidence="2">
    <location>
        <begin position="51"/>
        <end position="158"/>
    </location>
</feature>
<name>A0A937RPQ3_9ACTN</name>
<evidence type="ECO:0000256" key="1">
    <source>
        <dbReference type="SAM" id="MobiDB-lite"/>
    </source>
</evidence>
<organism evidence="3 4">
    <name type="scientific">Frankia nepalensis</name>
    <dbReference type="NCBI Taxonomy" id="1836974"/>
    <lineage>
        <taxon>Bacteria</taxon>
        <taxon>Bacillati</taxon>
        <taxon>Actinomycetota</taxon>
        <taxon>Actinomycetes</taxon>
        <taxon>Frankiales</taxon>
        <taxon>Frankiaceae</taxon>
        <taxon>Frankia</taxon>
    </lineage>
</organism>
<proteinExistence type="predicted"/>
<dbReference type="InterPro" id="IPR006674">
    <property type="entry name" value="HD_domain"/>
</dbReference>
<dbReference type="SMART" id="SM00471">
    <property type="entry name" value="HDc"/>
    <property type="match status" value="1"/>
</dbReference>
<reference evidence="3" key="1">
    <citation type="submission" date="2020-12" db="EMBL/GenBank/DDBJ databases">
        <title>Genomic characterization of non-nitrogen-fixing Frankia strains.</title>
        <authorList>
            <person name="Carlos-Shanley C."/>
            <person name="Guerra T."/>
            <person name="Hahn D."/>
        </authorList>
    </citation>
    <scope>NUCLEOTIDE SEQUENCE</scope>
    <source>
        <strain evidence="3">CN6</strain>
    </source>
</reference>
<evidence type="ECO:0000313" key="4">
    <source>
        <dbReference type="Proteomes" id="UP000604475"/>
    </source>
</evidence>
<dbReference type="RefSeq" id="WP_203002491.1">
    <property type="nucleotide sequence ID" value="NZ_JADWYU010000129.1"/>
</dbReference>
<dbReference type="SUPFAM" id="SSF109604">
    <property type="entry name" value="HD-domain/PDEase-like"/>
    <property type="match status" value="1"/>
</dbReference>
<dbReference type="Gene3D" id="1.10.3210.10">
    <property type="entry name" value="Hypothetical protein af1432"/>
    <property type="match status" value="1"/>
</dbReference>
<dbReference type="CDD" id="cd00077">
    <property type="entry name" value="HDc"/>
    <property type="match status" value="1"/>
</dbReference>
<gene>
    <name evidence="3" type="ORF">I7412_25115</name>
</gene>
<comment type="caution">
    <text evidence="3">The sequence shown here is derived from an EMBL/GenBank/DDBJ whole genome shotgun (WGS) entry which is preliminary data.</text>
</comment>
<keyword evidence="4" id="KW-1185">Reference proteome</keyword>
<dbReference type="InterPro" id="IPR003607">
    <property type="entry name" value="HD/PDEase_dom"/>
</dbReference>
<dbReference type="EMBL" id="JAEACQ010000248">
    <property type="protein sequence ID" value="MBL7630383.1"/>
    <property type="molecule type" value="Genomic_DNA"/>
</dbReference>
<protein>
    <submittedName>
        <fullName evidence="3">HD domain-containing protein</fullName>
    </submittedName>
</protein>